<dbReference type="SUPFAM" id="SSF56112">
    <property type="entry name" value="Protein kinase-like (PK-like)"/>
    <property type="match status" value="1"/>
</dbReference>
<dbReference type="CDD" id="cd05157">
    <property type="entry name" value="ETNK_euk"/>
    <property type="match status" value="1"/>
</dbReference>
<dbReference type="WBParaSite" id="EgrG_000360100">
    <property type="protein sequence ID" value="EgrG_000360100"/>
    <property type="gene ID" value="EgrG_000360100"/>
</dbReference>
<keyword evidence="6" id="KW-0808">Transferase</keyword>
<proteinExistence type="inferred from homology"/>
<keyword evidence="1" id="KW-0443">Lipid metabolism</keyword>
<reference evidence="6 7" key="1">
    <citation type="journal article" date="2013" name="Nature">
        <title>The genomes of four tapeworm species reveal adaptations to parasitism.</title>
        <authorList>
            <person name="Tsai I.J."/>
            <person name="Zarowiecki M."/>
            <person name="Holroyd N."/>
            <person name="Garciarrubio A."/>
            <person name="Sanchez-Flores A."/>
            <person name="Brooks K.L."/>
            <person name="Tracey A."/>
            <person name="Bobes R.J."/>
            <person name="Fragoso G."/>
            <person name="Sciutto E."/>
            <person name="Aslett M."/>
            <person name="Beasley H."/>
            <person name="Bennett H.M."/>
            <person name="Cai J."/>
            <person name="Camicia F."/>
            <person name="Clark R."/>
            <person name="Cucher M."/>
            <person name="De Silva N."/>
            <person name="Day T.A."/>
            <person name="Deplazes P."/>
            <person name="Estrada K."/>
            <person name="Fernandez C."/>
            <person name="Holland P.W."/>
            <person name="Hou J."/>
            <person name="Hu S."/>
            <person name="Huckvale T."/>
            <person name="Hung S.S."/>
            <person name="Kamenetzky L."/>
            <person name="Keane J.A."/>
            <person name="Kiss F."/>
            <person name="Koziol U."/>
            <person name="Lambert O."/>
            <person name="Liu K."/>
            <person name="Luo X."/>
            <person name="Luo Y."/>
            <person name="Macchiaroli N."/>
            <person name="Nichol S."/>
            <person name="Paps J."/>
            <person name="Parkinson J."/>
            <person name="Pouchkina-Stantcheva N."/>
            <person name="Riddiford N."/>
            <person name="Rosenzvit M."/>
            <person name="Salinas G."/>
            <person name="Wasmuth J.D."/>
            <person name="Zamanian M."/>
            <person name="Zheng Y."/>
            <person name="Cai X."/>
            <person name="Soberon X."/>
            <person name="Olson P.D."/>
            <person name="Laclette J.P."/>
            <person name="Brehm K."/>
            <person name="Berriman M."/>
            <person name="Garciarrubio A."/>
            <person name="Bobes R.J."/>
            <person name="Fragoso G."/>
            <person name="Sanchez-Flores A."/>
            <person name="Estrada K."/>
            <person name="Cevallos M.A."/>
            <person name="Morett E."/>
            <person name="Gonzalez V."/>
            <person name="Portillo T."/>
            <person name="Ochoa-Leyva A."/>
            <person name="Jose M.V."/>
            <person name="Sciutto E."/>
            <person name="Landa A."/>
            <person name="Jimenez L."/>
            <person name="Valdes V."/>
            <person name="Carrero J.C."/>
            <person name="Larralde C."/>
            <person name="Morales-Montor J."/>
            <person name="Limon-Lason J."/>
            <person name="Soberon X."/>
            <person name="Laclette J.P."/>
        </authorList>
    </citation>
    <scope>NUCLEOTIDE SEQUENCE [LARGE SCALE GENOMIC DNA]</scope>
</reference>
<accession>A0A068WQK5</accession>
<keyword evidence="6" id="KW-0418">Kinase</keyword>
<dbReference type="Gene3D" id="3.90.1200.10">
    <property type="match status" value="1"/>
</dbReference>
<dbReference type="InterPro" id="IPR011009">
    <property type="entry name" value="Kinase-like_dom_sf"/>
</dbReference>
<dbReference type="PANTHER" id="PTHR22603">
    <property type="entry name" value="CHOLINE/ETHANOALAMINE KINASE"/>
    <property type="match status" value="1"/>
</dbReference>
<dbReference type="OrthoDB" id="10267235at2759"/>
<reference evidence="8" key="3">
    <citation type="submission" date="2020-10" db="UniProtKB">
        <authorList>
            <consortium name="WormBaseParasite"/>
        </authorList>
    </citation>
    <scope>IDENTIFICATION</scope>
</reference>
<dbReference type="Gene3D" id="3.30.200.20">
    <property type="entry name" value="Phosphorylase Kinase, domain 1"/>
    <property type="match status" value="1"/>
</dbReference>
<evidence type="ECO:0000256" key="1">
    <source>
        <dbReference type="ARBA" id="ARBA00023209"/>
    </source>
</evidence>
<dbReference type="GO" id="GO:0006646">
    <property type="term" value="P:phosphatidylethanolamine biosynthetic process"/>
    <property type="evidence" value="ECO:0007669"/>
    <property type="project" value="TreeGrafter"/>
</dbReference>
<comment type="similarity">
    <text evidence="4">Belongs to the choline/ethanolamine kinase family.</text>
</comment>
<dbReference type="AlphaFoldDB" id="A0A068WQK5"/>
<keyword evidence="1" id="KW-0444">Lipid biosynthesis</keyword>
<evidence type="ECO:0000256" key="5">
    <source>
        <dbReference type="ARBA" id="ARBA00038874"/>
    </source>
</evidence>
<dbReference type="EC" id="2.7.1.82" evidence="5"/>
<name>A0A068WQK5_ECHGR</name>
<sequence length="372" mass="42918">MPGPVKDVDLRLESYKDMPNIQSLMSIVKPEWPFDKLQFKLFNEGTSNILLGVFLEQPLTQENCVLVRIFGYQTELYIDRDREAIYLWILNQLNFASRVFSKFTNGICYGYLPGSTVTYELLSEPKYFKMVAEKMAGLHTLPIDEFAEQHFSDVGFIFDTSPCVLNSALKFISLISDILLPKTTANCAGDGVTDNNLNEVFPTKEYLIEEVLFLRKLLSTAKSPVRFCHNDLLFGNIVLSTDKGSIHFIDFEYCGYNHVCYDIANHFCEYTGMANHDFSRYPSRILQAEWVRTYLRAFKKHSNCTSTELPPIDADEIDAWLDEIQNFTLASHLYWGIWSIVQSQRSKINFDYTKYALTRLSEYKKLKAALLN</sequence>
<comment type="pathway">
    <text evidence="3">Phospholipid metabolism; phosphatidylethanolamine biosynthesis; phosphatidylethanolamine from ethanolamine: step 1/3.</text>
</comment>
<protein>
    <recommendedName>
        <fullName evidence="5">ethanolamine kinase</fullName>
        <ecNumber evidence="5">2.7.1.82</ecNumber>
    </recommendedName>
</protein>
<evidence type="ECO:0000313" key="7">
    <source>
        <dbReference type="Proteomes" id="UP000492820"/>
    </source>
</evidence>
<evidence type="ECO:0000313" key="8">
    <source>
        <dbReference type="WBParaSite" id="EgrG_000360100"/>
    </source>
</evidence>
<evidence type="ECO:0000256" key="2">
    <source>
        <dbReference type="ARBA" id="ARBA00023264"/>
    </source>
</evidence>
<evidence type="ECO:0000256" key="3">
    <source>
        <dbReference type="ARBA" id="ARBA00037883"/>
    </source>
</evidence>
<dbReference type="Pfam" id="PF01633">
    <property type="entry name" value="Choline_kinase"/>
    <property type="match status" value="1"/>
</dbReference>
<reference evidence="6" key="2">
    <citation type="submission" date="2014-06" db="EMBL/GenBank/DDBJ databases">
        <authorList>
            <person name="Aslett M."/>
        </authorList>
    </citation>
    <scope>NUCLEOTIDE SEQUENCE</scope>
</reference>
<gene>
    <name evidence="6" type="ORF">EgrG_000360100</name>
</gene>
<keyword evidence="1" id="KW-0594">Phospholipid biosynthesis</keyword>
<dbReference type="GO" id="GO:0004305">
    <property type="term" value="F:ethanolamine kinase activity"/>
    <property type="evidence" value="ECO:0007669"/>
    <property type="project" value="UniProtKB-EC"/>
</dbReference>
<evidence type="ECO:0000313" key="6">
    <source>
        <dbReference type="EMBL" id="CDS22396.1"/>
    </source>
</evidence>
<dbReference type="EMBL" id="LK028586">
    <property type="protein sequence ID" value="CDS22396.1"/>
    <property type="molecule type" value="Genomic_DNA"/>
</dbReference>
<evidence type="ECO:0000256" key="4">
    <source>
        <dbReference type="ARBA" id="ARBA00038211"/>
    </source>
</evidence>
<organism evidence="6">
    <name type="scientific">Echinococcus granulosus</name>
    <name type="common">Hydatid tapeworm</name>
    <dbReference type="NCBI Taxonomy" id="6210"/>
    <lineage>
        <taxon>Eukaryota</taxon>
        <taxon>Metazoa</taxon>
        <taxon>Spiralia</taxon>
        <taxon>Lophotrochozoa</taxon>
        <taxon>Platyhelminthes</taxon>
        <taxon>Cestoda</taxon>
        <taxon>Eucestoda</taxon>
        <taxon>Cyclophyllidea</taxon>
        <taxon>Taeniidae</taxon>
        <taxon>Echinococcus</taxon>
        <taxon>Echinococcus granulosus group</taxon>
    </lineage>
</organism>
<dbReference type="PANTHER" id="PTHR22603:SF66">
    <property type="entry name" value="ETHANOLAMINE KINASE"/>
    <property type="match status" value="1"/>
</dbReference>
<dbReference type="GO" id="GO:0005737">
    <property type="term" value="C:cytoplasm"/>
    <property type="evidence" value="ECO:0007669"/>
    <property type="project" value="TreeGrafter"/>
</dbReference>
<keyword evidence="2" id="KW-1208">Phospholipid metabolism</keyword>
<dbReference type="Proteomes" id="UP000492820">
    <property type="component" value="Unassembled WGS sequence"/>
</dbReference>